<keyword evidence="4" id="KW-1185">Reference proteome</keyword>
<gene>
    <name evidence="3" type="ORF">E4U02_04770</name>
</gene>
<accession>A0A4Y9FXE8</accession>
<evidence type="ECO:0000256" key="1">
    <source>
        <dbReference type="ARBA" id="ARBA00006845"/>
    </source>
</evidence>
<reference evidence="3 4" key="1">
    <citation type="submission" date="2019-03" db="EMBL/GenBank/DDBJ databases">
        <title>Diversity of the mouse oral microbiome.</title>
        <authorList>
            <person name="Joseph S."/>
            <person name="Aduse-Opoku J."/>
            <person name="Curtis M."/>
            <person name="Wade W."/>
            <person name="Hashim A."/>
        </authorList>
    </citation>
    <scope>NUCLEOTIDE SEQUENCE [LARGE SCALE GENOMIC DNA]</scope>
    <source>
        <strain evidence="3 4">P1012</strain>
    </source>
</reference>
<dbReference type="OrthoDB" id="4793808at2"/>
<sequence length="135" mass="15183">MSDDRRTPRVIEIAGDRIRDIPTLYIELDRALMRGVDWRLGESLDALNDALYGGFGTIEGDEPVTLVWHDFAASAAALGVETTREWLRRRLGDERYAQDRLVADLAALDAGTGMTYLDRVVEVIESHPNIALDRR</sequence>
<dbReference type="SUPFAM" id="SSF52038">
    <property type="entry name" value="Barstar-related"/>
    <property type="match status" value="1"/>
</dbReference>
<dbReference type="Pfam" id="PF01337">
    <property type="entry name" value="Barstar"/>
    <property type="match status" value="1"/>
</dbReference>
<dbReference type="InterPro" id="IPR035905">
    <property type="entry name" value="Barstar-like_sf"/>
</dbReference>
<dbReference type="RefSeq" id="WP_135113686.1">
    <property type="nucleotide sequence ID" value="NZ_JADGLL010000007.1"/>
</dbReference>
<evidence type="ECO:0000259" key="2">
    <source>
        <dbReference type="Pfam" id="PF01337"/>
    </source>
</evidence>
<protein>
    <submittedName>
        <fullName evidence="3">Ribonuclease inhibitor</fullName>
    </submittedName>
</protein>
<dbReference type="AlphaFoldDB" id="A0A4Y9FXE8"/>
<dbReference type="Gene3D" id="3.30.370.10">
    <property type="entry name" value="Barstar-like"/>
    <property type="match status" value="1"/>
</dbReference>
<dbReference type="Proteomes" id="UP000298358">
    <property type="component" value="Unassembled WGS sequence"/>
</dbReference>
<comment type="caution">
    <text evidence="3">The sequence shown here is derived from an EMBL/GenBank/DDBJ whole genome shotgun (WGS) entry which is preliminary data.</text>
</comment>
<organism evidence="3 4">
    <name type="scientific">Microbacterium paludicola</name>
    <dbReference type="NCBI Taxonomy" id="300019"/>
    <lineage>
        <taxon>Bacteria</taxon>
        <taxon>Bacillati</taxon>
        <taxon>Actinomycetota</taxon>
        <taxon>Actinomycetes</taxon>
        <taxon>Micrococcales</taxon>
        <taxon>Microbacteriaceae</taxon>
        <taxon>Microbacterium</taxon>
    </lineage>
</organism>
<evidence type="ECO:0000313" key="3">
    <source>
        <dbReference type="EMBL" id="TFU33557.1"/>
    </source>
</evidence>
<evidence type="ECO:0000313" key="4">
    <source>
        <dbReference type="Proteomes" id="UP000298358"/>
    </source>
</evidence>
<comment type="similarity">
    <text evidence="1">Belongs to the barstar family.</text>
</comment>
<proteinExistence type="inferred from homology"/>
<dbReference type="InterPro" id="IPR000468">
    <property type="entry name" value="Barstar"/>
</dbReference>
<dbReference type="EMBL" id="SPQB01000007">
    <property type="protein sequence ID" value="TFU33557.1"/>
    <property type="molecule type" value="Genomic_DNA"/>
</dbReference>
<feature type="domain" description="Barstar (barnase inhibitor)" evidence="2">
    <location>
        <begin position="9"/>
        <end position="83"/>
    </location>
</feature>
<name>A0A4Y9FXE8_9MICO</name>